<comment type="caution">
    <text evidence="1">The sequence shown here is derived from an EMBL/GenBank/DDBJ whole genome shotgun (WGS) entry which is preliminary data.</text>
</comment>
<dbReference type="EMBL" id="PPSK01000002">
    <property type="protein sequence ID" value="POB05796.1"/>
    <property type="molecule type" value="Genomic_DNA"/>
</dbReference>
<protein>
    <submittedName>
        <fullName evidence="1">Uncharacterized protein</fullName>
    </submittedName>
</protein>
<keyword evidence="2" id="KW-1185">Reference proteome</keyword>
<dbReference type="Proteomes" id="UP000243451">
    <property type="component" value="Unassembled WGS sequence"/>
</dbReference>
<proteinExistence type="predicted"/>
<dbReference type="RefSeq" id="WP_104737117.1">
    <property type="nucleotide sequence ID" value="NZ_BMHR01000004.1"/>
</dbReference>
<accession>A0A2P4EZB6</accession>
<sequence>MDTKLEEWKVKLEILEKALVCLTLVLAIGGSGYKTVEFLGAKRIESETRTESIETLTKVYVESLNGVEADIRALDAKLAETVWKGSSDWDKLSAIRDARAKDRADLLEKLGAQIVQLKQAEN</sequence>
<dbReference type="AlphaFoldDB" id="A0A2P4EZB6"/>
<evidence type="ECO:0000313" key="1">
    <source>
        <dbReference type="EMBL" id="POB05796.1"/>
    </source>
</evidence>
<gene>
    <name evidence="1" type="ORF">C1949_03690</name>
</gene>
<evidence type="ECO:0000313" key="2">
    <source>
        <dbReference type="Proteomes" id="UP000243451"/>
    </source>
</evidence>
<organism evidence="1 2">
    <name type="scientific">Halopseudomonas oceani</name>
    <dbReference type="NCBI Taxonomy" id="1708783"/>
    <lineage>
        <taxon>Bacteria</taxon>
        <taxon>Pseudomonadati</taxon>
        <taxon>Pseudomonadota</taxon>
        <taxon>Gammaproteobacteria</taxon>
        <taxon>Pseudomonadales</taxon>
        <taxon>Pseudomonadaceae</taxon>
        <taxon>Halopseudomonas</taxon>
    </lineage>
</organism>
<name>A0A2P4EZB6_9GAMM</name>
<reference evidence="1 2" key="1">
    <citation type="submission" date="2018-01" db="EMBL/GenBank/DDBJ databases">
        <title>Draft genome of the type strain Pseudomonas oceani DSM 100277 isolated from the deep water in Okinawa trough, northwestern Pacific Ocean.</title>
        <authorList>
            <person name="Gomila M."/>
            <person name="Mulet M."/>
            <person name="Garcia-Valdes E."/>
            <person name="Lalucat J."/>
        </authorList>
    </citation>
    <scope>NUCLEOTIDE SEQUENCE [LARGE SCALE GENOMIC DNA]</scope>
    <source>
        <strain evidence="1 2">DSM 100277</strain>
    </source>
</reference>